<dbReference type="EMBL" id="JBHSIT010000002">
    <property type="protein sequence ID" value="MFC4907520.1"/>
    <property type="molecule type" value="Genomic_DNA"/>
</dbReference>
<keyword evidence="2" id="KW-0472">Membrane</keyword>
<protein>
    <submittedName>
        <fullName evidence="3">Uncharacterized protein</fullName>
    </submittedName>
</protein>
<reference evidence="4" key="1">
    <citation type="journal article" date="2019" name="Int. J. Syst. Evol. Microbiol.">
        <title>The Global Catalogue of Microorganisms (GCM) 10K type strain sequencing project: providing services to taxonomists for standard genome sequencing and annotation.</title>
        <authorList>
            <consortium name="The Broad Institute Genomics Platform"/>
            <consortium name="The Broad Institute Genome Sequencing Center for Infectious Disease"/>
            <person name="Wu L."/>
            <person name="Ma J."/>
        </authorList>
    </citation>
    <scope>NUCLEOTIDE SEQUENCE [LARGE SCALE GENOMIC DNA]</scope>
    <source>
        <strain evidence="4">KLKA75</strain>
    </source>
</reference>
<sequence>MPQPAKPAPKLSARKPRREPHHPIAFAHPKRRTGLAAPLVTVVLAVVISAGVATLFAH</sequence>
<evidence type="ECO:0000313" key="4">
    <source>
        <dbReference type="Proteomes" id="UP001595872"/>
    </source>
</evidence>
<dbReference type="RefSeq" id="WP_378253344.1">
    <property type="nucleotide sequence ID" value="NZ_JBHSIT010000002.1"/>
</dbReference>
<feature type="region of interest" description="Disordered" evidence="1">
    <location>
        <begin position="1"/>
        <end position="29"/>
    </location>
</feature>
<keyword evidence="2" id="KW-1133">Transmembrane helix</keyword>
<organism evidence="3 4">
    <name type="scientific">Actinomadura gamaensis</name>
    <dbReference type="NCBI Taxonomy" id="1763541"/>
    <lineage>
        <taxon>Bacteria</taxon>
        <taxon>Bacillati</taxon>
        <taxon>Actinomycetota</taxon>
        <taxon>Actinomycetes</taxon>
        <taxon>Streptosporangiales</taxon>
        <taxon>Thermomonosporaceae</taxon>
        <taxon>Actinomadura</taxon>
    </lineage>
</organism>
<proteinExistence type="predicted"/>
<keyword evidence="4" id="KW-1185">Reference proteome</keyword>
<comment type="caution">
    <text evidence="3">The sequence shown here is derived from an EMBL/GenBank/DDBJ whole genome shotgun (WGS) entry which is preliminary data.</text>
</comment>
<dbReference type="Proteomes" id="UP001595872">
    <property type="component" value="Unassembled WGS sequence"/>
</dbReference>
<evidence type="ECO:0000256" key="1">
    <source>
        <dbReference type="SAM" id="MobiDB-lite"/>
    </source>
</evidence>
<feature type="transmembrane region" description="Helical" evidence="2">
    <location>
        <begin position="35"/>
        <end position="57"/>
    </location>
</feature>
<evidence type="ECO:0000313" key="3">
    <source>
        <dbReference type="EMBL" id="MFC4907520.1"/>
    </source>
</evidence>
<evidence type="ECO:0000256" key="2">
    <source>
        <dbReference type="SAM" id="Phobius"/>
    </source>
</evidence>
<accession>A0ABV9TTV1</accession>
<name>A0ABV9TTV1_9ACTN</name>
<keyword evidence="2" id="KW-0812">Transmembrane</keyword>
<gene>
    <name evidence="3" type="ORF">ACFPCY_09330</name>
</gene>